<protein>
    <recommendedName>
        <fullName evidence="3">CCHC-type domain-containing protein</fullName>
    </recommendedName>
</protein>
<dbReference type="Pfam" id="PF00098">
    <property type="entry name" value="zf-CCHC"/>
    <property type="match status" value="2"/>
</dbReference>
<feature type="compositionally biased region" description="Polar residues" evidence="2">
    <location>
        <begin position="335"/>
        <end position="346"/>
    </location>
</feature>
<dbReference type="SUPFAM" id="SSF57756">
    <property type="entry name" value="Retrovirus zinc finger-like domains"/>
    <property type="match status" value="1"/>
</dbReference>
<organism evidence="4 5">
    <name type="scientific">Trichogramma kaykai</name>
    <dbReference type="NCBI Taxonomy" id="54128"/>
    <lineage>
        <taxon>Eukaryota</taxon>
        <taxon>Metazoa</taxon>
        <taxon>Ecdysozoa</taxon>
        <taxon>Arthropoda</taxon>
        <taxon>Hexapoda</taxon>
        <taxon>Insecta</taxon>
        <taxon>Pterygota</taxon>
        <taxon>Neoptera</taxon>
        <taxon>Endopterygota</taxon>
        <taxon>Hymenoptera</taxon>
        <taxon>Apocrita</taxon>
        <taxon>Proctotrupomorpha</taxon>
        <taxon>Chalcidoidea</taxon>
        <taxon>Trichogrammatidae</taxon>
        <taxon>Trichogramma</taxon>
    </lineage>
</organism>
<keyword evidence="1" id="KW-0479">Metal-binding</keyword>
<feature type="compositionally biased region" description="Low complexity" evidence="2">
    <location>
        <begin position="301"/>
        <end position="327"/>
    </location>
</feature>
<dbReference type="EMBL" id="JBJJXI010000182">
    <property type="protein sequence ID" value="KAL3383733.1"/>
    <property type="molecule type" value="Genomic_DNA"/>
</dbReference>
<evidence type="ECO:0000313" key="5">
    <source>
        <dbReference type="Proteomes" id="UP001627154"/>
    </source>
</evidence>
<dbReference type="AlphaFoldDB" id="A0ABD2VT74"/>
<evidence type="ECO:0000256" key="2">
    <source>
        <dbReference type="SAM" id="MobiDB-lite"/>
    </source>
</evidence>
<dbReference type="PROSITE" id="PS50158">
    <property type="entry name" value="ZF_CCHC"/>
    <property type="match status" value="2"/>
</dbReference>
<reference evidence="4 5" key="1">
    <citation type="journal article" date="2024" name="bioRxiv">
        <title>A reference genome for Trichogramma kaykai: A tiny desert-dwelling parasitoid wasp with competing sex-ratio distorters.</title>
        <authorList>
            <person name="Culotta J."/>
            <person name="Lindsey A.R."/>
        </authorList>
    </citation>
    <scope>NUCLEOTIDE SEQUENCE [LARGE SCALE GENOMIC DNA]</scope>
    <source>
        <strain evidence="4 5">KSX58</strain>
    </source>
</reference>
<name>A0ABD2VT74_9HYME</name>
<dbReference type="InterPro" id="IPR036875">
    <property type="entry name" value="Znf_CCHC_sf"/>
</dbReference>
<keyword evidence="1" id="KW-0863">Zinc-finger</keyword>
<gene>
    <name evidence="4" type="ORF">TKK_020401</name>
</gene>
<evidence type="ECO:0000256" key="1">
    <source>
        <dbReference type="PROSITE-ProRule" id="PRU00047"/>
    </source>
</evidence>
<proteinExistence type="predicted"/>
<keyword evidence="5" id="KW-1185">Reference proteome</keyword>
<accession>A0ABD2VT74</accession>
<dbReference type="Gene3D" id="4.10.60.10">
    <property type="entry name" value="Zinc finger, CCHC-type"/>
    <property type="match status" value="1"/>
</dbReference>
<evidence type="ECO:0000259" key="3">
    <source>
        <dbReference type="PROSITE" id="PS50158"/>
    </source>
</evidence>
<comment type="caution">
    <text evidence="4">The sequence shown here is derived from an EMBL/GenBank/DDBJ whole genome shotgun (WGS) entry which is preliminary data.</text>
</comment>
<dbReference type="GO" id="GO:0008270">
    <property type="term" value="F:zinc ion binding"/>
    <property type="evidence" value="ECO:0007669"/>
    <property type="project" value="UniProtKB-KW"/>
</dbReference>
<feature type="compositionally biased region" description="Polar residues" evidence="2">
    <location>
        <begin position="277"/>
        <end position="300"/>
    </location>
</feature>
<dbReference type="Proteomes" id="UP001627154">
    <property type="component" value="Unassembled WGS sequence"/>
</dbReference>
<dbReference type="SMART" id="SM00343">
    <property type="entry name" value="ZnF_C2HC"/>
    <property type="match status" value="2"/>
</dbReference>
<evidence type="ECO:0000313" key="4">
    <source>
        <dbReference type="EMBL" id="KAL3383733.1"/>
    </source>
</evidence>
<feature type="region of interest" description="Disordered" evidence="2">
    <location>
        <begin position="52"/>
        <end position="71"/>
    </location>
</feature>
<keyword evidence="1" id="KW-0862">Zinc</keyword>
<dbReference type="InterPro" id="IPR001878">
    <property type="entry name" value="Znf_CCHC"/>
</dbReference>
<feature type="domain" description="CCHC-type" evidence="3">
    <location>
        <begin position="373"/>
        <end position="389"/>
    </location>
</feature>
<feature type="domain" description="CCHC-type" evidence="3">
    <location>
        <begin position="397"/>
        <end position="412"/>
    </location>
</feature>
<feature type="region of interest" description="Disordered" evidence="2">
    <location>
        <begin position="277"/>
        <end position="372"/>
    </location>
</feature>
<feature type="compositionally biased region" description="Polar residues" evidence="2">
    <location>
        <begin position="59"/>
        <end position="71"/>
    </location>
</feature>
<sequence>MNMEGELTASEVEAIQTQNEKLKTRLKRLEMELNAEQARYINLEKERNELKQMAKSAHNGGSNTSSQNQPDSQYELAQALFALTNTLQEQHNQQQQTVGNHSINVNPTWQVDVNLIREFYGNEGLQLSSMWIKEFENMKTLHGLNDNMALSLVKSRLKGGALKWLMAKIDDITTFENFKEAFNRTFTHQNSRSEMLKAMAKRCQSYNEKVQDYVLDKIWLCKGLNLSIIEIRNEVAEGLRSRELANYMLTQKYSSTDAMLQDLVTVDNIYESRRNRTNSWKSDQVHGNQSKSEKTPNSWRSAWNAHTSTTTSASNSSGNGNVNSGTAKNGERAQSAETSRGYTSALSDGATHRQRTQQPMQSTPEADRRSGPKCYNCGVTGHIASKCNESKRDRFTCYSCKEVGHVAARCPQNKKVKESPSNADHEVVHKKVVMQSIRVISSFASLK</sequence>